<accession>A0ABY3BRP1</accession>
<comment type="caution">
    <text evidence="1">The sequence shown here is derived from an EMBL/GenBank/DDBJ whole genome shotgun (WGS) entry which is preliminary data.</text>
</comment>
<dbReference type="EMBL" id="SGNZ01000004">
    <property type="protein sequence ID" value="TRA94045.1"/>
    <property type="molecule type" value="Genomic_DNA"/>
</dbReference>
<sequence length="261" mass="29688">MSKFYSDESLAEIASARSKWMLRNQKLMENVLGRTYRTPPAAEYARHGVSRRLRSLGHDSDRVFGLIAPDIDHSPAPEVVLDATAFIQSFIMNVYGAIDNFARIWCLEAGVNNEKGKPVADGNIGFRPKNSDVRGSLSDGFQDYLKNCDPWFEYLENYRHAVAHRIPVYIPPKTLNGDESERYTRLEAESTVALKAGNKTEFWRLFEEQRRLGIFKPFMMHSFGEDAKPVPFHAQMNCDLATVVEIGEHTLKELSALNAWN</sequence>
<name>A0ABY3BRP1_9HYPH</name>
<reference evidence="1 2" key="1">
    <citation type="journal article" date="2019" name="Appl. Microbiol. Biotechnol.">
        <title>Differential efficiency of wild type rhizogenic strains for rol gene transformation of plants.</title>
        <authorList>
            <person name="Desmet S."/>
            <person name="De Keyser E."/>
            <person name="Van Vaerenbergh J."/>
            <person name="Baeyen S."/>
            <person name="Van Huylenbroeck J."/>
            <person name="Geelen D."/>
            <person name="Dhooghe E."/>
        </authorList>
    </citation>
    <scope>NUCLEOTIDE SEQUENCE [LARGE SCALE GENOMIC DNA]</scope>
    <source>
        <strain evidence="1 2">GBBC3283</strain>
    </source>
</reference>
<dbReference type="RefSeq" id="WP_142912581.1">
    <property type="nucleotide sequence ID" value="NZ_JAPZLP010000006.1"/>
</dbReference>
<gene>
    <name evidence="1" type="ORF">EXN23_10190</name>
</gene>
<dbReference type="Proteomes" id="UP000319481">
    <property type="component" value="Unassembled WGS sequence"/>
</dbReference>
<proteinExistence type="predicted"/>
<keyword evidence="2" id="KW-1185">Reference proteome</keyword>
<evidence type="ECO:0008006" key="3">
    <source>
        <dbReference type="Google" id="ProtNLM"/>
    </source>
</evidence>
<evidence type="ECO:0000313" key="1">
    <source>
        <dbReference type="EMBL" id="TRA94045.1"/>
    </source>
</evidence>
<organism evidence="1 2">
    <name type="scientific">Agrobacterium salinitolerans</name>
    <dbReference type="NCBI Taxonomy" id="1183413"/>
    <lineage>
        <taxon>Bacteria</taxon>
        <taxon>Pseudomonadati</taxon>
        <taxon>Pseudomonadota</taxon>
        <taxon>Alphaproteobacteria</taxon>
        <taxon>Hyphomicrobiales</taxon>
        <taxon>Rhizobiaceae</taxon>
        <taxon>Rhizobium/Agrobacterium group</taxon>
        <taxon>Agrobacterium</taxon>
    </lineage>
</organism>
<evidence type="ECO:0000313" key="2">
    <source>
        <dbReference type="Proteomes" id="UP000319481"/>
    </source>
</evidence>
<protein>
    <recommendedName>
        <fullName evidence="3">Cthe-2314-like HEPN domain-containing protein</fullName>
    </recommendedName>
</protein>